<name>A0ABU5HE80_9BACT</name>
<dbReference type="Pfam" id="PF01979">
    <property type="entry name" value="Amidohydro_1"/>
    <property type="match status" value="1"/>
</dbReference>
<evidence type="ECO:0000313" key="3">
    <source>
        <dbReference type="EMBL" id="MDY7231102.1"/>
    </source>
</evidence>
<keyword evidence="4" id="KW-1185">Reference proteome</keyword>
<accession>A0ABU5HE80</accession>
<dbReference type="RefSeq" id="WP_321549812.1">
    <property type="nucleotide sequence ID" value="NZ_JAXIVS010000013.1"/>
</dbReference>
<dbReference type="SUPFAM" id="SSF51338">
    <property type="entry name" value="Composite domain of metallo-dependent hydrolases"/>
    <property type="match status" value="1"/>
</dbReference>
<protein>
    <submittedName>
        <fullName evidence="3">Amidohydrolase family protein</fullName>
    </submittedName>
</protein>
<feature type="domain" description="Amidohydrolase-related" evidence="2">
    <location>
        <begin position="80"/>
        <end position="420"/>
    </location>
</feature>
<dbReference type="InterPro" id="IPR051781">
    <property type="entry name" value="Metallo-dep_Hydrolase"/>
</dbReference>
<dbReference type="Proteomes" id="UP001291309">
    <property type="component" value="Unassembled WGS sequence"/>
</dbReference>
<dbReference type="PANTHER" id="PTHR43135">
    <property type="entry name" value="ALPHA-D-RIBOSE 1-METHYLPHOSPHONATE 5-TRIPHOSPHATE DIPHOSPHATASE"/>
    <property type="match status" value="1"/>
</dbReference>
<dbReference type="InterPro" id="IPR011059">
    <property type="entry name" value="Metal-dep_hydrolase_composite"/>
</dbReference>
<keyword evidence="1" id="KW-0732">Signal</keyword>
<evidence type="ECO:0000256" key="1">
    <source>
        <dbReference type="SAM" id="SignalP"/>
    </source>
</evidence>
<sequence length="441" mass="46469">MHRSRLLKWALVTLALAGCATTKGATGTEPVLAIRNVRIFDGQRVIPEGTVVVSGGKILAVGADVSPPEGAEVLDGQGQTLLPGLIDAHFHADGPDAYRAALAFGATTVLDMFAQLSSAGARTPVEQLPQRGPDEADNLMGLLITAPGAHGTEYPGVTALTATTPQECEAAVERAVAAGSRFIKLVYDSGEFITPQPVPTLKREVMAGCIQAAHARNRMVVVHATTARESRETLEAGVDGIVHGIAGPMPDDAYLQLLVQRGAFVVPTLAVIHAAAGQGHLERVLNDQLLEPYVTPSSLAMLKLTFPEGFGALLRPDVTRQYTRKLVEAGVPVLAGSDSFNPGVTVGASLHYELELLVESGLTPEQTLAAATSVPATAFHLSDRGRIAPGLRADLLLVRGDPTKDIRQARDIVGVWKEGRRLDRDAYRASVAAARAQGTKP</sequence>
<organism evidence="3 4">
    <name type="scientific">Hyalangium rubrum</name>
    <dbReference type="NCBI Taxonomy" id="3103134"/>
    <lineage>
        <taxon>Bacteria</taxon>
        <taxon>Pseudomonadati</taxon>
        <taxon>Myxococcota</taxon>
        <taxon>Myxococcia</taxon>
        <taxon>Myxococcales</taxon>
        <taxon>Cystobacterineae</taxon>
        <taxon>Archangiaceae</taxon>
        <taxon>Hyalangium</taxon>
    </lineage>
</organism>
<evidence type="ECO:0000313" key="4">
    <source>
        <dbReference type="Proteomes" id="UP001291309"/>
    </source>
</evidence>
<proteinExistence type="predicted"/>
<dbReference type="Gene3D" id="3.40.50.10910">
    <property type="entry name" value="Amidohydrolase"/>
    <property type="match status" value="1"/>
</dbReference>
<dbReference type="Gene3D" id="3.30.110.90">
    <property type="entry name" value="Amidohydrolase"/>
    <property type="match status" value="1"/>
</dbReference>
<reference evidence="3 4" key="1">
    <citation type="submission" date="2023-12" db="EMBL/GenBank/DDBJ databases">
        <title>the genome sequence of Hyalangium sp. s54d21.</title>
        <authorList>
            <person name="Zhang X."/>
        </authorList>
    </citation>
    <scope>NUCLEOTIDE SEQUENCE [LARGE SCALE GENOMIC DNA]</scope>
    <source>
        <strain evidence="4">s54d21</strain>
    </source>
</reference>
<feature type="signal peptide" evidence="1">
    <location>
        <begin position="1"/>
        <end position="25"/>
    </location>
</feature>
<evidence type="ECO:0000259" key="2">
    <source>
        <dbReference type="Pfam" id="PF01979"/>
    </source>
</evidence>
<feature type="chain" id="PRO_5046708390" evidence="1">
    <location>
        <begin position="26"/>
        <end position="441"/>
    </location>
</feature>
<dbReference type="Gene3D" id="2.30.40.10">
    <property type="entry name" value="Urease, subunit C, domain 1"/>
    <property type="match status" value="1"/>
</dbReference>
<dbReference type="SUPFAM" id="SSF51556">
    <property type="entry name" value="Metallo-dependent hydrolases"/>
    <property type="match status" value="1"/>
</dbReference>
<dbReference type="InterPro" id="IPR032466">
    <property type="entry name" value="Metal_Hydrolase"/>
</dbReference>
<dbReference type="Gene3D" id="1.20.58.520">
    <property type="entry name" value="Amidohydrolase"/>
    <property type="match status" value="1"/>
</dbReference>
<dbReference type="EMBL" id="JAXIVS010000013">
    <property type="protein sequence ID" value="MDY7231102.1"/>
    <property type="molecule type" value="Genomic_DNA"/>
</dbReference>
<dbReference type="PANTHER" id="PTHR43135:SF3">
    <property type="entry name" value="ALPHA-D-RIBOSE 1-METHYLPHOSPHONATE 5-TRIPHOSPHATE DIPHOSPHATASE"/>
    <property type="match status" value="1"/>
</dbReference>
<comment type="caution">
    <text evidence="3">The sequence shown here is derived from an EMBL/GenBank/DDBJ whole genome shotgun (WGS) entry which is preliminary data.</text>
</comment>
<gene>
    <name evidence="3" type="ORF">SYV04_32235</name>
</gene>
<dbReference type="PROSITE" id="PS51257">
    <property type="entry name" value="PROKAR_LIPOPROTEIN"/>
    <property type="match status" value="1"/>
</dbReference>
<dbReference type="InterPro" id="IPR006680">
    <property type="entry name" value="Amidohydro-rel"/>
</dbReference>